<dbReference type="SUPFAM" id="SSF52540">
    <property type="entry name" value="P-loop containing nucleoside triphosphate hydrolases"/>
    <property type="match status" value="1"/>
</dbReference>
<dbReference type="eggNOG" id="COG3903">
    <property type="taxonomic scope" value="Bacteria"/>
</dbReference>
<reference evidence="2 3" key="1">
    <citation type="submission" date="2016-10" db="EMBL/GenBank/DDBJ databases">
        <authorList>
            <person name="de Groot N.N."/>
        </authorList>
    </citation>
    <scope>NUCLEOTIDE SEQUENCE [LARGE SCALE GENOMIC DNA]</scope>
    <source>
        <strain evidence="2 3">DSM 44149</strain>
    </source>
</reference>
<proteinExistence type="predicted"/>
<dbReference type="AlphaFoldDB" id="A0A1G9TW54"/>
<evidence type="ECO:0000313" key="3">
    <source>
        <dbReference type="Proteomes" id="UP000183376"/>
    </source>
</evidence>
<feature type="repeat" description="TPR" evidence="1">
    <location>
        <begin position="595"/>
        <end position="628"/>
    </location>
</feature>
<dbReference type="PANTHER" id="PTHR47691">
    <property type="entry name" value="REGULATOR-RELATED"/>
    <property type="match status" value="1"/>
</dbReference>
<organism evidence="2 3">
    <name type="scientific">Allokutzneria albata</name>
    <name type="common">Kibdelosporangium albatum</name>
    <dbReference type="NCBI Taxonomy" id="211114"/>
    <lineage>
        <taxon>Bacteria</taxon>
        <taxon>Bacillati</taxon>
        <taxon>Actinomycetota</taxon>
        <taxon>Actinomycetes</taxon>
        <taxon>Pseudonocardiales</taxon>
        <taxon>Pseudonocardiaceae</taxon>
        <taxon>Allokutzneria</taxon>
    </lineage>
</organism>
<dbReference type="PANTHER" id="PTHR47691:SF3">
    <property type="entry name" value="HTH-TYPE TRANSCRIPTIONAL REGULATOR RV0890C-RELATED"/>
    <property type="match status" value="1"/>
</dbReference>
<dbReference type="InterPro" id="IPR011990">
    <property type="entry name" value="TPR-like_helical_dom_sf"/>
</dbReference>
<dbReference type="Proteomes" id="UP000183376">
    <property type="component" value="Chromosome I"/>
</dbReference>
<sequence>MRNELSGTVAGHSVQAGEIHGDVHFHAARAEPLVPRQLPRPTANFVGRAEELRALAGSDAPVQVIHGTAGVGKTQLALQWASQVAERFPHGQLHANLRGFDPSGEPVKPDEVLHGFLDALGVHPQRVPPGLDAKTALYRSLVARRSVLVVLDNARDADQVRPLLPGGTSSLTLITSRERLTGLVVREGARPLEVGLLTDAGAVEYLTRIVGAERVAAEEESARVLCSRCAGLPLALSVVAARAVERPTFSLRDLVAELDEEAQRLDAFEDGDLRAVLSWSYRALKPGTARLFRLLGNHPGPDVGVHAAAGTAGIAVSETRTMLAELSRAGLLQEWRRGRFRFHDLLRFYAGELAHDASDDVHAAQQRFVDYFLTTSIAGYRYLEPHGTAELLPPAPSPDVAVFAISGYDQAMAWFTEEHPALRDAVGVANGSSVWRLAWAWAVFLRRRGHREDRVFVHQKAVAAAVETGNRQEEARSRRLLGHAHRKMSDPRTAIGELTLALEIFQEIGDREGEILSRLAIGRVHEVHRNYPEALAHARSAFALLDSATGRAARADTLNALGWFTALSRPSHAAHAHCVAALDLYRTLGFLEGQADALLGVGYAAHRLGRTEEAIAHYSESLRLDQELGDLYYEAFAREHLGDAHDSLGHRADADREWRSACAIYTSLGHPDASRVRQKLSPGS</sequence>
<dbReference type="PRINTS" id="PR00364">
    <property type="entry name" value="DISEASERSIST"/>
</dbReference>
<protein>
    <submittedName>
        <fullName evidence="2">Tetratricopeptide repeat-containing protein</fullName>
    </submittedName>
</protein>
<dbReference type="RefSeq" id="WP_052408193.1">
    <property type="nucleotide sequence ID" value="NZ_JOEF01000043.1"/>
</dbReference>
<dbReference type="PROSITE" id="PS50005">
    <property type="entry name" value="TPR"/>
    <property type="match status" value="1"/>
</dbReference>
<dbReference type="SUPFAM" id="SSF48452">
    <property type="entry name" value="TPR-like"/>
    <property type="match status" value="2"/>
</dbReference>
<keyword evidence="3" id="KW-1185">Reference proteome</keyword>
<gene>
    <name evidence="2" type="ORF">SAMN04489726_2028</name>
</gene>
<dbReference type="SMART" id="SM00028">
    <property type="entry name" value="TPR"/>
    <property type="match status" value="3"/>
</dbReference>
<dbReference type="EMBL" id="LT629701">
    <property type="protein sequence ID" value="SDM52010.1"/>
    <property type="molecule type" value="Genomic_DNA"/>
</dbReference>
<dbReference type="STRING" id="211114.SAMN04489726_2028"/>
<keyword evidence="1" id="KW-0802">TPR repeat</keyword>
<dbReference type="Gene3D" id="1.25.40.10">
    <property type="entry name" value="Tetratricopeptide repeat domain"/>
    <property type="match status" value="2"/>
</dbReference>
<dbReference type="GO" id="GO:0043531">
    <property type="term" value="F:ADP binding"/>
    <property type="evidence" value="ECO:0007669"/>
    <property type="project" value="InterPro"/>
</dbReference>
<dbReference type="InterPro" id="IPR027417">
    <property type="entry name" value="P-loop_NTPase"/>
</dbReference>
<dbReference type="Gene3D" id="3.40.50.300">
    <property type="entry name" value="P-loop containing nucleotide triphosphate hydrolases"/>
    <property type="match status" value="1"/>
</dbReference>
<dbReference type="InterPro" id="IPR019734">
    <property type="entry name" value="TPR_rpt"/>
</dbReference>
<evidence type="ECO:0000256" key="1">
    <source>
        <dbReference type="PROSITE-ProRule" id="PRU00339"/>
    </source>
</evidence>
<accession>A0A1G9TW54</accession>
<name>A0A1G9TW54_ALLAB</name>
<evidence type="ECO:0000313" key="2">
    <source>
        <dbReference type="EMBL" id="SDM52010.1"/>
    </source>
</evidence>